<protein>
    <submittedName>
        <fullName evidence="3">Uncharacterized protein</fullName>
    </submittedName>
</protein>
<reference evidence="3 4" key="1">
    <citation type="submission" date="2019-10" db="EMBL/GenBank/DDBJ databases">
        <title>Streptomyces smaragdinus sp. nov. and Streptomyces fabii sp. nov., isolated from the gut of fungus growing-termite Macrotermes natalensis.</title>
        <authorList>
            <person name="Schwitalla J."/>
            <person name="Benndorf R."/>
            <person name="Martin K."/>
            <person name="De Beer W."/>
            <person name="Kaster A.-K."/>
            <person name="Vollmers J."/>
            <person name="Poulsen M."/>
            <person name="Beemelmanns C."/>
        </authorList>
    </citation>
    <scope>NUCLEOTIDE SEQUENCE [LARGE SCALE GENOMIC DNA]</scope>
    <source>
        <strain evidence="3 4">RB5</strain>
    </source>
</reference>
<sequence length="428" mass="45136">MSDADLEDEFAAGIRQAADITTPPSSTVLVARGLKRGKQLRRRRNAGIAVVAALAVGGVGFTAQLLTGGSDDGTVSSPASGGTSVTTKKDGKPGTEQQNGTISGEKVAALVKAELLRIEGLGADTKVTVPYSRGTKVDDSSPGNPFAMLVYDDGGGKASMTVDFTRQSPGELAEGGTFTCPDKSLVKFDSCTVEHLPGGARAMLYQGYEYGDSRPGPRRWEVTYSKADGTTVHVSSLNSVEEKGSVTRPGPPLDLKQLKALALSKAWAPVLAELNAPAADPGSSERAPEYSPNDITRTLASLLPKSLEIVRRSDGGVAVDDGRGVAILDATVSPPGELFGEKDDASRYTDTLPDGTKMVVYQGPGEKGGKGVNRWFVDVVRPNGRRVAIQLHNSSAQWKPATRPDMPLTIDQLKDMTLSPKWQSLKLS</sequence>
<evidence type="ECO:0000256" key="2">
    <source>
        <dbReference type="SAM" id="Phobius"/>
    </source>
</evidence>
<proteinExistence type="predicted"/>
<gene>
    <name evidence="3" type="ORF">SRB5_56430</name>
</gene>
<dbReference type="Proteomes" id="UP000466345">
    <property type="component" value="Unassembled WGS sequence"/>
</dbReference>
<feature type="region of interest" description="Disordered" evidence="1">
    <location>
        <begin position="68"/>
        <end position="103"/>
    </location>
</feature>
<keyword evidence="2" id="KW-1133">Transmembrane helix</keyword>
<dbReference type="RefSeq" id="WP_153456279.1">
    <property type="nucleotide sequence ID" value="NZ_WEGJ01000033.1"/>
</dbReference>
<dbReference type="AlphaFoldDB" id="A0A7K0CPY0"/>
<dbReference type="EMBL" id="WEGJ01000033">
    <property type="protein sequence ID" value="MQY15461.1"/>
    <property type="molecule type" value="Genomic_DNA"/>
</dbReference>
<accession>A0A7K0CPY0</accession>
<keyword evidence="4" id="KW-1185">Reference proteome</keyword>
<feature type="compositionally biased region" description="Polar residues" evidence="1">
    <location>
        <begin position="73"/>
        <end position="86"/>
    </location>
</feature>
<name>A0A7K0CPY0_9ACTN</name>
<feature type="transmembrane region" description="Helical" evidence="2">
    <location>
        <begin position="46"/>
        <end position="66"/>
    </location>
</feature>
<dbReference type="OrthoDB" id="3686068at2"/>
<evidence type="ECO:0000256" key="1">
    <source>
        <dbReference type="SAM" id="MobiDB-lite"/>
    </source>
</evidence>
<keyword evidence="2" id="KW-0812">Transmembrane</keyword>
<organism evidence="3 4">
    <name type="scientific">Streptomyces smaragdinus</name>
    <dbReference type="NCBI Taxonomy" id="2585196"/>
    <lineage>
        <taxon>Bacteria</taxon>
        <taxon>Bacillati</taxon>
        <taxon>Actinomycetota</taxon>
        <taxon>Actinomycetes</taxon>
        <taxon>Kitasatosporales</taxon>
        <taxon>Streptomycetaceae</taxon>
        <taxon>Streptomyces</taxon>
    </lineage>
</organism>
<evidence type="ECO:0000313" key="3">
    <source>
        <dbReference type="EMBL" id="MQY15461.1"/>
    </source>
</evidence>
<comment type="caution">
    <text evidence="3">The sequence shown here is derived from an EMBL/GenBank/DDBJ whole genome shotgun (WGS) entry which is preliminary data.</text>
</comment>
<evidence type="ECO:0000313" key="4">
    <source>
        <dbReference type="Proteomes" id="UP000466345"/>
    </source>
</evidence>
<keyword evidence="2" id="KW-0472">Membrane</keyword>